<name>A0A8J2BPH0_9BACT</name>
<dbReference type="AlphaFoldDB" id="A0A8J2BPH0"/>
<evidence type="ECO:0000313" key="1">
    <source>
        <dbReference type="EMBL" id="CAF0699015.1"/>
    </source>
</evidence>
<reference evidence="1" key="1">
    <citation type="submission" date="2021-02" db="EMBL/GenBank/DDBJ databases">
        <authorList>
            <person name="Cremers G."/>
            <person name="Picone N."/>
        </authorList>
    </citation>
    <scope>NUCLEOTIDE SEQUENCE</scope>
    <source>
        <strain evidence="1">PQ17</strain>
    </source>
</reference>
<proteinExistence type="predicted"/>
<accession>A0A8J2BPH0</accession>
<sequence length="50" mass="5649">MTQKGVNPEKKSFLGQAYPLSRVGRRRWGLAKGKRDFANLQKTLQELTGS</sequence>
<keyword evidence="2" id="KW-1185">Reference proteome</keyword>
<organism evidence="1 2">
    <name type="scientific">Candidatus Methylacidithermus pantelleriae</name>
    <dbReference type="NCBI Taxonomy" id="2744239"/>
    <lineage>
        <taxon>Bacteria</taxon>
        <taxon>Pseudomonadati</taxon>
        <taxon>Verrucomicrobiota</taxon>
        <taxon>Methylacidiphilae</taxon>
        <taxon>Methylacidiphilales</taxon>
        <taxon>Methylacidiphilaceae</taxon>
        <taxon>Candidatus Methylacidithermus</taxon>
    </lineage>
</organism>
<protein>
    <submittedName>
        <fullName evidence="1">Uncharacterized protein</fullName>
    </submittedName>
</protein>
<gene>
    <name evidence="1" type="ORF">MPNT_30096</name>
</gene>
<evidence type="ECO:0000313" key="2">
    <source>
        <dbReference type="Proteomes" id="UP000663859"/>
    </source>
</evidence>
<dbReference type="EMBL" id="CAJNOB010000023">
    <property type="protein sequence ID" value="CAF0699015.1"/>
    <property type="molecule type" value="Genomic_DNA"/>
</dbReference>
<comment type="caution">
    <text evidence="1">The sequence shown here is derived from an EMBL/GenBank/DDBJ whole genome shotgun (WGS) entry which is preliminary data.</text>
</comment>
<dbReference type="Proteomes" id="UP000663859">
    <property type="component" value="Unassembled WGS sequence"/>
</dbReference>